<feature type="transmembrane region" description="Helical" evidence="12">
    <location>
        <begin position="350"/>
        <end position="373"/>
    </location>
</feature>
<organism evidence="14 15">
    <name type="scientific">Argiope bruennichi</name>
    <name type="common">Wasp spider</name>
    <name type="synonym">Aranea bruennichi</name>
    <dbReference type="NCBI Taxonomy" id="94029"/>
    <lineage>
        <taxon>Eukaryota</taxon>
        <taxon>Metazoa</taxon>
        <taxon>Ecdysozoa</taxon>
        <taxon>Arthropoda</taxon>
        <taxon>Chelicerata</taxon>
        <taxon>Arachnida</taxon>
        <taxon>Araneae</taxon>
        <taxon>Araneomorphae</taxon>
        <taxon>Entelegynae</taxon>
        <taxon>Araneoidea</taxon>
        <taxon>Araneidae</taxon>
        <taxon>Argiope</taxon>
    </lineage>
</organism>
<evidence type="ECO:0000256" key="7">
    <source>
        <dbReference type="ARBA" id="ARBA00023136"/>
    </source>
</evidence>
<comment type="similarity">
    <text evidence="2 11">Belongs to the G-protein coupled receptor 1 family.</text>
</comment>
<comment type="subcellular location">
    <subcellularLocation>
        <location evidence="1">Cell membrane</location>
        <topology evidence="1">Multi-pass membrane protein</topology>
    </subcellularLocation>
</comment>
<keyword evidence="5 12" id="KW-1133">Transmembrane helix</keyword>
<dbReference type="OMA" id="RANRKTH"/>
<evidence type="ECO:0000256" key="3">
    <source>
        <dbReference type="ARBA" id="ARBA00022475"/>
    </source>
</evidence>
<dbReference type="PANTHER" id="PTHR24248">
    <property type="entry name" value="ADRENERGIC RECEPTOR-RELATED G-PROTEIN COUPLED RECEPTOR"/>
    <property type="match status" value="1"/>
</dbReference>
<keyword evidence="6 11" id="KW-0297">G-protein coupled receptor</keyword>
<evidence type="ECO:0000313" key="14">
    <source>
        <dbReference type="EMBL" id="KAF8764391.1"/>
    </source>
</evidence>
<evidence type="ECO:0000256" key="12">
    <source>
        <dbReference type="SAM" id="Phobius"/>
    </source>
</evidence>
<comment type="caution">
    <text evidence="14">The sequence shown here is derived from an EMBL/GenBank/DDBJ whole genome shotgun (WGS) entry which is preliminary data.</text>
</comment>
<dbReference type="PANTHER" id="PTHR24248:SF199">
    <property type="entry name" value="IP13425P-RELATED"/>
    <property type="match status" value="1"/>
</dbReference>
<name>A0A8T0E3C2_ARGBR</name>
<dbReference type="OrthoDB" id="5951059at2759"/>
<evidence type="ECO:0000256" key="5">
    <source>
        <dbReference type="ARBA" id="ARBA00022989"/>
    </source>
</evidence>
<keyword evidence="8" id="KW-1015">Disulfide bond</keyword>
<dbReference type="GO" id="GO:0071880">
    <property type="term" value="P:adenylate cyclase-activating adrenergic receptor signaling pathway"/>
    <property type="evidence" value="ECO:0007669"/>
    <property type="project" value="TreeGrafter"/>
</dbReference>
<feature type="domain" description="G-protein coupled receptors family 1 profile" evidence="13">
    <location>
        <begin position="46"/>
        <end position="370"/>
    </location>
</feature>
<feature type="transmembrane region" description="Helical" evidence="12">
    <location>
        <begin position="30"/>
        <end position="54"/>
    </location>
</feature>
<dbReference type="InterPro" id="IPR000276">
    <property type="entry name" value="GPCR_Rhodpsn"/>
</dbReference>
<feature type="transmembrane region" description="Helical" evidence="12">
    <location>
        <begin position="66"/>
        <end position="85"/>
    </location>
</feature>
<dbReference type="Proteomes" id="UP000807504">
    <property type="component" value="Unassembled WGS sequence"/>
</dbReference>
<dbReference type="SUPFAM" id="SSF81321">
    <property type="entry name" value="Family A G protein-coupled receptor-like"/>
    <property type="match status" value="1"/>
</dbReference>
<evidence type="ECO:0000259" key="13">
    <source>
        <dbReference type="PROSITE" id="PS50262"/>
    </source>
</evidence>
<feature type="transmembrane region" description="Helical" evidence="12">
    <location>
        <begin position="146"/>
        <end position="168"/>
    </location>
</feature>
<dbReference type="InterPro" id="IPR017452">
    <property type="entry name" value="GPCR_Rhodpsn_7TM"/>
</dbReference>
<accession>A0A8T0E3C2</accession>
<dbReference type="Gene3D" id="1.20.1070.10">
    <property type="entry name" value="Rhodopsin 7-helix transmembrane proteins"/>
    <property type="match status" value="1"/>
</dbReference>
<reference evidence="14" key="2">
    <citation type="submission" date="2020-06" db="EMBL/GenBank/DDBJ databases">
        <authorList>
            <person name="Sheffer M."/>
        </authorList>
    </citation>
    <scope>NUCLEOTIDE SEQUENCE</scope>
</reference>
<dbReference type="CDD" id="cd15329">
    <property type="entry name" value="7tmA_5-HT7"/>
    <property type="match status" value="1"/>
</dbReference>
<feature type="transmembrane region" description="Helical" evidence="12">
    <location>
        <begin position="188"/>
        <end position="209"/>
    </location>
</feature>
<dbReference type="EMBL" id="JABXBU010002231">
    <property type="protein sequence ID" value="KAF8764391.1"/>
    <property type="molecule type" value="Genomic_DNA"/>
</dbReference>
<dbReference type="GO" id="GO:0004993">
    <property type="term" value="F:G protein-coupled serotonin receptor activity"/>
    <property type="evidence" value="ECO:0007669"/>
    <property type="project" value="UniProtKB-ARBA"/>
</dbReference>
<evidence type="ECO:0000256" key="8">
    <source>
        <dbReference type="ARBA" id="ARBA00023157"/>
    </source>
</evidence>
<sequence length="456" mass="51362">MDWCLNGTAANGEKAAEEFCGPPYPLWTSLILLVCLGIMIVITAIGNMLVCLSVCLVRKLRRAPNFLLVSLAVSDLCVALLVMPLALHYELAGDWRLGATICDMWVAFDITCCTASILNLCMISVDRYLAITKPLTYGVRRRSRRTYVSIGVTWVMSALVSVPPLLILGNEHGSESNPTCDVSQNFGYQLYATLSSFYIPMLVMVFMYCKIYLAAKRVVESDKKGRLVAERHLSHRRESSAAYSAMWDSKPEKLDVFVQLKAPELNNHRRHSSVDRGEGNNSKMCTLEAYKVGDRAVTTVHRPKISAIVRDRKASITLGIIMTAFVVCWLPFFVVALLRSLFTNLWVPHVVRSCVLWLGYANSMLNPIIYVTFHQDFRRSFKEMLCFRCHLVNETFREEAYRDQYGETPLCSGPPQSTWPSSSCKSFNAPRPSICGTSRRLDCCGTNNKQMQSTFM</sequence>
<gene>
    <name evidence="14" type="ORF">HNY73_022467</name>
</gene>
<keyword evidence="10 11" id="KW-0807">Transducer</keyword>
<evidence type="ECO:0000256" key="4">
    <source>
        <dbReference type="ARBA" id="ARBA00022692"/>
    </source>
</evidence>
<dbReference type="Pfam" id="PF00001">
    <property type="entry name" value="7tm_1"/>
    <property type="match status" value="1"/>
</dbReference>
<keyword evidence="15" id="KW-1185">Reference proteome</keyword>
<dbReference type="PROSITE" id="PS00237">
    <property type="entry name" value="G_PROTEIN_RECEP_F1_1"/>
    <property type="match status" value="1"/>
</dbReference>
<evidence type="ECO:0000256" key="6">
    <source>
        <dbReference type="ARBA" id="ARBA00023040"/>
    </source>
</evidence>
<keyword evidence="7 12" id="KW-0472">Membrane</keyword>
<proteinExistence type="inferred from homology"/>
<dbReference type="AlphaFoldDB" id="A0A8T0E3C2"/>
<dbReference type="PROSITE" id="PS50262">
    <property type="entry name" value="G_PROTEIN_RECEP_F1_2"/>
    <property type="match status" value="1"/>
</dbReference>
<keyword evidence="3" id="KW-1003">Cell membrane</keyword>
<evidence type="ECO:0000256" key="10">
    <source>
        <dbReference type="ARBA" id="ARBA00023224"/>
    </source>
</evidence>
<keyword evidence="9 11" id="KW-0675">Receptor</keyword>
<evidence type="ECO:0000256" key="11">
    <source>
        <dbReference type="RuleBase" id="RU000688"/>
    </source>
</evidence>
<dbReference type="GO" id="GO:0005886">
    <property type="term" value="C:plasma membrane"/>
    <property type="evidence" value="ECO:0007669"/>
    <property type="project" value="UniProtKB-SubCell"/>
</dbReference>
<evidence type="ECO:0000313" key="15">
    <source>
        <dbReference type="Proteomes" id="UP000807504"/>
    </source>
</evidence>
<evidence type="ECO:0000256" key="1">
    <source>
        <dbReference type="ARBA" id="ARBA00004651"/>
    </source>
</evidence>
<protein>
    <submittedName>
        <fullName evidence="14">5-hydroxytryptamine receptor 1 like protein</fullName>
    </submittedName>
</protein>
<evidence type="ECO:0000256" key="2">
    <source>
        <dbReference type="ARBA" id="ARBA00010663"/>
    </source>
</evidence>
<dbReference type="GO" id="GO:0043410">
    <property type="term" value="P:positive regulation of MAPK cascade"/>
    <property type="evidence" value="ECO:0007669"/>
    <property type="project" value="TreeGrafter"/>
</dbReference>
<feature type="transmembrane region" description="Helical" evidence="12">
    <location>
        <begin position="314"/>
        <end position="338"/>
    </location>
</feature>
<dbReference type="PRINTS" id="PR00237">
    <property type="entry name" value="GPCRRHODOPSN"/>
</dbReference>
<feature type="transmembrane region" description="Helical" evidence="12">
    <location>
        <begin position="105"/>
        <end position="125"/>
    </location>
</feature>
<reference evidence="14" key="1">
    <citation type="journal article" date="2020" name="bioRxiv">
        <title>Chromosome-level reference genome of the European wasp spider Argiope bruennichi: a resource for studies on range expansion and evolutionary adaptation.</title>
        <authorList>
            <person name="Sheffer M.M."/>
            <person name="Hoppe A."/>
            <person name="Krehenwinkel H."/>
            <person name="Uhl G."/>
            <person name="Kuss A.W."/>
            <person name="Jensen L."/>
            <person name="Jensen C."/>
            <person name="Gillespie R.G."/>
            <person name="Hoff K.J."/>
            <person name="Prost S."/>
        </authorList>
    </citation>
    <scope>NUCLEOTIDE SEQUENCE</scope>
</reference>
<keyword evidence="4 11" id="KW-0812">Transmembrane</keyword>
<evidence type="ECO:0000256" key="9">
    <source>
        <dbReference type="ARBA" id="ARBA00023170"/>
    </source>
</evidence>